<dbReference type="Proteomes" id="UP001054252">
    <property type="component" value="Unassembled WGS sequence"/>
</dbReference>
<evidence type="ECO:0000313" key="1">
    <source>
        <dbReference type="EMBL" id="GKV17288.1"/>
    </source>
</evidence>
<sequence>MKNVIKIERLELDFSVFLDSIFQCSSKLEGSKNYLRMHVSVHLSHDYVQPAAVNNNRCAAECYKLQEPRLRSGNWHPKAV</sequence>
<gene>
    <name evidence="1" type="ORF">SLEP1_g27816</name>
</gene>
<protein>
    <submittedName>
        <fullName evidence="1">Uncharacterized protein</fullName>
    </submittedName>
</protein>
<comment type="caution">
    <text evidence="1">The sequence shown here is derived from an EMBL/GenBank/DDBJ whole genome shotgun (WGS) entry which is preliminary data.</text>
</comment>
<dbReference type="AlphaFoldDB" id="A0AAV5JRK9"/>
<name>A0AAV5JRK9_9ROSI</name>
<organism evidence="1 2">
    <name type="scientific">Rubroshorea leprosula</name>
    <dbReference type="NCBI Taxonomy" id="152421"/>
    <lineage>
        <taxon>Eukaryota</taxon>
        <taxon>Viridiplantae</taxon>
        <taxon>Streptophyta</taxon>
        <taxon>Embryophyta</taxon>
        <taxon>Tracheophyta</taxon>
        <taxon>Spermatophyta</taxon>
        <taxon>Magnoliopsida</taxon>
        <taxon>eudicotyledons</taxon>
        <taxon>Gunneridae</taxon>
        <taxon>Pentapetalae</taxon>
        <taxon>rosids</taxon>
        <taxon>malvids</taxon>
        <taxon>Malvales</taxon>
        <taxon>Dipterocarpaceae</taxon>
        <taxon>Rubroshorea</taxon>
    </lineage>
</organism>
<keyword evidence="2" id="KW-1185">Reference proteome</keyword>
<evidence type="ECO:0000313" key="2">
    <source>
        <dbReference type="Proteomes" id="UP001054252"/>
    </source>
</evidence>
<reference evidence="1 2" key="1">
    <citation type="journal article" date="2021" name="Commun. Biol.">
        <title>The genome of Shorea leprosula (Dipterocarpaceae) highlights the ecological relevance of drought in aseasonal tropical rainforests.</title>
        <authorList>
            <person name="Ng K.K.S."/>
            <person name="Kobayashi M.J."/>
            <person name="Fawcett J.A."/>
            <person name="Hatakeyama M."/>
            <person name="Paape T."/>
            <person name="Ng C.H."/>
            <person name="Ang C.C."/>
            <person name="Tnah L.H."/>
            <person name="Lee C.T."/>
            <person name="Nishiyama T."/>
            <person name="Sese J."/>
            <person name="O'Brien M.J."/>
            <person name="Copetti D."/>
            <person name="Mohd Noor M.I."/>
            <person name="Ong R.C."/>
            <person name="Putra M."/>
            <person name="Sireger I.Z."/>
            <person name="Indrioko S."/>
            <person name="Kosugi Y."/>
            <person name="Izuno A."/>
            <person name="Isagi Y."/>
            <person name="Lee S.L."/>
            <person name="Shimizu K.K."/>
        </authorList>
    </citation>
    <scope>NUCLEOTIDE SEQUENCE [LARGE SCALE GENOMIC DNA]</scope>
    <source>
        <strain evidence="1">214</strain>
    </source>
</reference>
<accession>A0AAV5JRK9</accession>
<dbReference type="EMBL" id="BPVZ01000047">
    <property type="protein sequence ID" value="GKV17288.1"/>
    <property type="molecule type" value="Genomic_DNA"/>
</dbReference>
<proteinExistence type="predicted"/>